<evidence type="ECO:0000313" key="3">
    <source>
        <dbReference type="Proteomes" id="UP000187429"/>
    </source>
</evidence>
<proteinExistence type="predicted"/>
<organism evidence="2 3">
    <name type="scientific">Smittium culicis</name>
    <dbReference type="NCBI Taxonomy" id="133412"/>
    <lineage>
        <taxon>Eukaryota</taxon>
        <taxon>Fungi</taxon>
        <taxon>Fungi incertae sedis</taxon>
        <taxon>Zoopagomycota</taxon>
        <taxon>Kickxellomycotina</taxon>
        <taxon>Harpellomycetes</taxon>
        <taxon>Harpellales</taxon>
        <taxon>Legeriomycetaceae</taxon>
        <taxon>Smittium</taxon>
    </lineage>
</organism>
<evidence type="ECO:0000313" key="2">
    <source>
        <dbReference type="EMBL" id="OMJ22390.1"/>
    </source>
</evidence>
<keyword evidence="3" id="KW-1185">Reference proteome</keyword>
<reference evidence="3" key="1">
    <citation type="submission" date="2017-01" db="EMBL/GenBank/DDBJ databases">
        <authorList>
            <person name="Wang Y."/>
            <person name="White M."/>
            <person name="Kvist S."/>
            <person name="Moncalvo J.-M."/>
        </authorList>
    </citation>
    <scope>NUCLEOTIDE SEQUENCE [LARGE SCALE GENOMIC DNA]</scope>
    <source>
        <strain evidence="3">ID-206-W2</strain>
    </source>
</reference>
<sequence length="23" mass="2599">MAKTKKMDLQTHKGTDESQNGHL</sequence>
<protein>
    <submittedName>
        <fullName evidence="2">Uncharacterized protein</fullName>
    </submittedName>
</protein>
<gene>
    <name evidence="2" type="ORF">AYI69_g5417</name>
</gene>
<feature type="region of interest" description="Disordered" evidence="1">
    <location>
        <begin position="1"/>
        <end position="23"/>
    </location>
</feature>
<evidence type="ECO:0000256" key="1">
    <source>
        <dbReference type="SAM" id="MobiDB-lite"/>
    </source>
</evidence>
<dbReference type="Proteomes" id="UP000187429">
    <property type="component" value="Unassembled WGS sequence"/>
</dbReference>
<feature type="compositionally biased region" description="Basic and acidic residues" evidence="1">
    <location>
        <begin position="1"/>
        <end position="16"/>
    </location>
</feature>
<dbReference type="EMBL" id="LSSM01002268">
    <property type="protein sequence ID" value="OMJ22390.1"/>
    <property type="molecule type" value="Genomic_DNA"/>
</dbReference>
<dbReference type="AlphaFoldDB" id="A0A1R1Y699"/>
<comment type="caution">
    <text evidence="2">The sequence shown here is derived from an EMBL/GenBank/DDBJ whole genome shotgun (WGS) entry which is preliminary data.</text>
</comment>
<feature type="non-terminal residue" evidence="2">
    <location>
        <position position="23"/>
    </location>
</feature>
<name>A0A1R1Y699_9FUNG</name>
<accession>A0A1R1Y699</accession>